<feature type="chain" id="PRO_5040396717" description="Purple acid phosphatase" evidence="12">
    <location>
        <begin position="30"/>
        <end position="333"/>
    </location>
</feature>
<feature type="binding site" evidence="11">
    <location>
        <position position="122"/>
    </location>
    <ligand>
        <name>Fe cation</name>
        <dbReference type="ChEBI" id="CHEBI:24875"/>
        <label>2</label>
    </ligand>
</feature>
<dbReference type="InterPro" id="IPR024927">
    <property type="entry name" value="Acid_PPase"/>
</dbReference>
<evidence type="ECO:0000256" key="9">
    <source>
        <dbReference type="ARBA" id="ARBA00023180"/>
    </source>
</evidence>
<dbReference type="InterPro" id="IPR004843">
    <property type="entry name" value="Calcineurin-like_PHP"/>
</dbReference>
<dbReference type="FunFam" id="3.60.21.10:FF:000027">
    <property type="entry name" value="Purple acid phosphatase"/>
    <property type="match status" value="1"/>
</dbReference>
<comment type="subcellular location">
    <subcellularLocation>
        <location evidence="2">Secreted</location>
    </subcellularLocation>
</comment>
<evidence type="ECO:0000256" key="10">
    <source>
        <dbReference type="PIRNR" id="PIRNR000898"/>
    </source>
</evidence>
<dbReference type="Gene3D" id="3.60.21.10">
    <property type="match status" value="1"/>
</dbReference>
<feature type="binding site" evidence="11">
    <location>
        <position position="251"/>
    </location>
    <ligand>
        <name>Fe cation</name>
        <dbReference type="ChEBI" id="CHEBI:24875"/>
        <label>2</label>
    </ligand>
</feature>
<dbReference type="Pfam" id="PF00149">
    <property type="entry name" value="Metallophos"/>
    <property type="match status" value="1"/>
</dbReference>
<organism evidence="14 15">
    <name type="scientific">Anisodus acutangulus</name>
    <dbReference type="NCBI Taxonomy" id="402998"/>
    <lineage>
        <taxon>Eukaryota</taxon>
        <taxon>Viridiplantae</taxon>
        <taxon>Streptophyta</taxon>
        <taxon>Embryophyta</taxon>
        <taxon>Tracheophyta</taxon>
        <taxon>Spermatophyta</taxon>
        <taxon>Magnoliopsida</taxon>
        <taxon>eudicotyledons</taxon>
        <taxon>Gunneridae</taxon>
        <taxon>Pentapetalae</taxon>
        <taxon>asterids</taxon>
        <taxon>lamiids</taxon>
        <taxon>Solanales</taxon>
        <taxon>Solanaceae</taxon>
        <taxon>Solanoideae</taxon>
        <taxon>Hyoscyameae</taxon>
        <taxon>Anisodus</taxon>
    </lineage>
</organism>
<comment type="similarity">
    <text evidence="3">Belongs to the metallophosphoesterase superfamily. Purple acid phosphatase family.</text>
</comment>
<feature type="domain" description="Calcineurin-like phosphoesterase" evidence="13">
    <location>
        <begin position="45"/>
        <end position="254"/>
    </location>
</feature>
<feature type="binding site" evidence="11">
    <location>
        <position position="84"/>
    </location>
    <ligand>
        <name>Fe cation</name>
        <dbReference type="ChEBI" id="CHEBI:24875"/>
        <label>2</label>
    </ligand>
</feature>
<comment type="caution">
    <text evidence="14">The sequence shown here is derived from an EMBL/GenBank/DDBJ whole genome shotgun (WGS) entry which is preliminary data.</text>
</comment>
<keyword evidence="15" id="KW-1185">Reference proteome</keyword>
<dbReference type="InterPro" id="IPR051558">
    <property type="entry name" value="Metallophosphoesterase_PAP"/>
</dbReference>
<keyword evidence="9" id="KW-0325">Glycoprotein</keyword>
<evidence type="ECO:0000313" key="15">
    <source>
        <dbReference type="Proteomes" id="UP001152561"/>
    </source>
</evidence>
<evidence type="ECO:0000313" key="14">
    <source>
        <dbReference type="EMBL" id="KAJ8562888.1"/>
    </source>
</evidence>
<dbReference type="EC" id="3.1.3.2" evidence="10"/>
<feature type="binding site" evidence="11">
    <location>
        <position position="51"/>
    </location>
    <ligand>
        <name>Fe cation</name>
        <dbReference type="ChEBI" id="CHEBI:24875"/>
        <label>1</label>
    </ligand>
</feature>
<comment type="catalytic activity">
    <reaction evidence="1 10">
        <text>a phosphate monoester + H2O = an alcohol + phosphate</text>
        <dbReference type="Rhea" id="RHEA:15017"/>
        <dbReference type="ChEBI" id="CHEBI:15377"/>
        <dbReference type="ChEBI" id="CHEBI:30879"/>
        <dbReference type="ChEBI" id="CHEBI:43474"/>
        <dbReference type="ChEBI" id="CHEBI:67140"/>
        <dbReference type="EC" id="3.1.3.2"/>
    </reaction>
</comment>
<evidence type="ECO:0000256" key="6">
    <source>
        <dbReference type="ARBA" id="ARBA00022729"/>
    </source>
</evidence>
<dbReference type="Proteomes" id="UP001152561">
    <property type="component" value="Unassembled WGS sequence"/>
</dbReference>
<protein>
    <recommendedName>
        <fullName evidence="10">Purple acid phosphatase</fullName>
        <ecNumber evidence="10">3.1.3.2</ecNumber>
    </recommendedName>
</protein>
<comment type="cofactor">
    <cofactor evidence="11">
        <name>Fe cation</name>
        <dbReference type="ChEBI" id="CHEBI:24875"/>
    </cofactor>
    <text evidence="11">Binds 2 iron ions per subunit.</text>
</comment>
<feature type="signal peptide" evidence="12">
    <location>
        <begin position="1"/>
        <end position="29"/>
    </location>
</feature>
<evidence type="ECO:0000256" key="11">
    <source>
        <dbReference type="PIRSR" id="PIRSR000898-1"/>
    </source>
</evidence>
<keyword evidence="10 11" id="KW-0408">Iron</keyword>
<evidence type="ECO:0000256" key="2">
    <source>
        <dbReference type="ARBA" id="ARBA00004613"/>
    </source>
</evidence>
<evidence type="ECO:0000259" key="13">
    <source>
        <dbReference type="Pfam" id="PF00149"/>
    </source>
</evidence>
<reference evidence="15" key="1">
    <citation type="journal article" date="2023" name="Proc. Natl. Acad. Sci. U.S.A.">
        <title>Genomic and structural basis for evolution of tropane alkaloid biosynthesis.</title>
        <authorList>
            <person name="Wanga Y.-J."/>
            <person name="Taina T."/>
            <person name="Yua J.-Y."/>
            <person name="Lia J."/>
            <person name="Xua B."/>
            <person name="Chenc J."/>
            <person name="D'Auriad J.C."/>
            <person name="Huanga J.-P."/>
            <person name="Huanga S.-X."/>
        </authorList>
    </citation>
    <scope>NUCLEOTIDE SEQUENCE [LARGE SCALE GENOMIC DNA]</scope>
    <source>
        <strain evidence="15">cv. KIB-2019</strain>
    </source>
</reference>
<proteinExistence type="inferred from homology"/>
<evidence type="ECO:0000256" key="3">
    <source>
        <dbReference type="ARBA" id="ARBA00008723"/>
    </source>
</evidence>
<dbReference type="AlphaFoldDB" id="A0A9Q1ML66"/>
<keyword evidence="5 11" id="KW-0479">Metal-binding</keyword>
<feature type="binding site" evidence="11">
    <location>
        <position position="216"/>
    </location>
    <ligand>
        <name>Fe cation</name>
        <dbReference type="ChEBI" id="CHEBI:24875"/>
        <label>2</label>
    </ligand>
</feature>
<name>A0A9Q1ML66_9SOLA</name>
<dbReference type="GO" id="GO:0005576">
    <property type="term" value="C:extracellular region"/>
    <property type="evidence" value="ECO:0007669"/>
    <property type="project" value="UniProtKB-SubCell"/>
</dbReference>
<dbReference type="CDD" id="cd07378">
    <property type="entry name" value="MPP_ACP5"/>
    <property type="match status" value="1"/>
</dbReference>
<accession>A0A9Q1ML66</accession>
<keyword evidence="7 10" id="KW-0378">Hydrolase</keyword>
<feature type="binding site" evidence="11">
    <location>
        <position position="87"/>
    </location>
    <ligand>
        <name>Fe cation</name>
        <dbReference type="ChEBI" id="CHEBI:24875"/>
        <label>1</label>
    </ligand>
</feature>
<evidence type="ECO:0000256" key="8">
    <source>
        <dbReference type="ARBA" id="ARBA00022833"/>
    </source>
</evidence>
<sequence>MASMKKLEFLQLSLFISFLFLLLLIQAMAELHWLEHPANTDGSLSILVVGDWGRRGMYNQSQVAHQMGIIGERLNIDFVVSTGDNFYDNGLAGVDDPAFEESFTNVYTAPSLQKTWYNVLGNHDYRGDALAQLSPILKQKDSRWICLRSYIVNTEVAEFFFVDTTPFQDMYFTNPKDHSYDWRDVLPRKDYLSSVLEDLDSALKESSAKWKIVVGHHTIKSAGHHGNTVELELQLLPILQANNVDFYLNGHDHCLEHISSSDSPLQFLTSGGGSKSWRGDVNWWNPNELKFYYDGQGFMAMQITQTEVWIQFFDIFGNILHMWSASKPLFSIM</sequence>
<dbReference type="GO" id="GO:0003993">
    <property type="term" value="F:acid phosphatase activity"/>
    <property type="evidence" value="ECO:0007669"/>
    <property type="project" value="UniProtKB-UniRule"/>
</dbReference>
<dbReference type="PANTHER" id="PTHR10161">
    <property type="entry name" value="TARTRATE-RESISTANT ACID PHOSPHATASE TYPE 5"/>
    <property type="match status" value="1"/>
</dbReference>
<dbReference type="PIRSF" id="PIRSF000898">
    <property type="entry name" value="Acid_Ptase_5"/>
    <property type="match status" value="1"/>
</dbReference>
<feature type="binding site" evidence="11">
    <location>
        <position position="84"/>
    </location>
    <ligand>
        <name>Fe cation</name>
        <dbReference type="ChEBI" id="CHEBI:24875"/>
        <label>1</label>
    </ligand>
</feature>
<dbReference type="PANTHER" id="PTHR10161:SF34">
    <property type="entry name" value="PURPLE ACID PHOSPHATASE 4"/>
    <property type="match status" value="1"/>
</dbReference>
<dbReference type="EMBL" id="JAJAGQ010000005">
    <property type="protein sequence ID" value="KAJ8562888.1"/>
    <property type="molecule type" value="Genomic_DNA"/>
</dbReference>
<dbReference type="OrthoDB" id="411211at2759"/>
<keyword evidence="6 12" id="KW-0732">Signal</keyword>
<dbReference type="SUPFAM" id="SSF56300">
    <property type="entry name" value="Metallo-dependent phosphatases"/>
    <property type="match status" value="1"/>
</dbReference>
<keyword evidence="4" id="KW-0964">Secreted</keyword>
<evidence type="ECO:0000256" key="1">
    <source>
        <dbReference type="ARBA" id="ARBA00000032"/>
    </source>
</evidence>
<keyword evidence="8" id="KW-0862">Zinc</keyword>
<gene>
    <name evidence="14" type="ORF">K7X08_031340</name>
</gene>
<dbReference type="InterPro" id="IPR029052">
    <property type="entry name" value="Metallo-depent_PP-like"/>
</dbReference>
<evidence type="ECO:0000256" key="5">
    <source>
        <dbReference type="ARBA" id="ARBA00022723"/>
    </source>
</evidence>
<evidence type="ECO:0000256" key="12">
    <source>
        <dbReference type="SAM" id="SignalP"/>
    </source>
</evidence>
<dbReference type="GO" id="GO:0046872">
    <property type="term" value="F:metal ion binding"/>
    <property type="evidence" value="ECO:0007669"/>
    <property type="project" value="UniProtKB-KW"/>
</dbReference>
<evidence type="ECO:0000256" key="4">
    <source>
        <dbReference type="ARBA" id="ARBA00022525"/>
    </source>
</evidence>
<evidence type="ECO:0000256" key="7">
    <source>
        <dbReference type="ARBA" id="ARBA00022801"/>
    </source>
</evidence>
<feature type="binding site" evidence="11">
    <location>
        <position position="253"/>
    </location>
    <ligand>
        <name>Fe cation</name>
        <dbReference type="ChEBI" id="CHEBI:24875"/>
        <label>1</label>
    </ligand>
</feature>